<sequence>MEELVRSSPLPVFIVFFLRGCGHCRSMEQEWGALATELKDQVQVASLDALQWRPLTELWGVERFPSIKLVKGDRVYDFHGDREVDDFKAFALGGFASGSGAPLPALPGGAPPHASPGAQPHAPPGARERGDVAERQGASYLHLAIGFGLGMLFAAAIWGCVSWSGTTGTGEATAEKDEKVD</sequence>
<comment type="caution">
    <text evidence="5">The sequence shown here is derived from an EMBL/GenBank/DDBJ whole genome shotgun (WGS) entry which is preliminary data.</text>
</comment>
<evidence type="ECO:0000313" key="5">
    <source>
        <dbReference type="EMBL" id="CAK8998188.1"/>
    </source>
</evidence>
<evidence type="ECO:0000313" key="6">
    <source>
        <dbReference type="Proteomes" id="UP001642464"/>
    </source>
</evidence>
<keyword evidence="3" id="KW-0812">Transmembrane</keyword>
<proteinExistence type="inferred from homology"/>
<keyword evidence="3" id="KW-0472">Membrane</keyword>
<protein>
    <submittedName>
        <fullName evidence="5">Thioredoxin domain-containing protein (Membrane protein 23) (Mp23)</fullName>
    </submittedName>
</protein>
<dbReference type="EMBL" id="CAXAMM010003003">
    <property type="protein sequence ID" value="CAK8998188.1"/>
    <property type="molecule type" value="Genomic_DNA"/>
</dbReference>
<name>A0ABP0I6I1_9DINO</name>
<evidence type="ECO:0000256" key="3">
    <source>
        <dbReference type="SAM" id="Phobius"/>
    </source>
</evidence>
<dbReference type="Pfam" id="PF00085">
    <property type="entry name" value="Thioredoxin"/>
    <property type="match status" value="1"/>
</dbReference>
<reference evidence="5 6" key="1">
    <citation type="submission" date="2024-02" db="EMBL/GenBank/DDBJ databases">
        <authorList>
            <person name="Chen Y."/>
            <person name="Shah S."/>
            <person name="Dougan E. K."/>
            <person name="Thang M."/>
            <person name="Chan C."/>
        </authorList>
    </citation>
    <scope>NUCLEOTIDE SEQUENCE [LARGE SCALE GENOMIC DNA]</scope>
</reference>
<dbReference type="Proteomes" id="UP001642464">
    <property type="component" value="Unassembled WGS sequence"/>
</dbReference>
<gene>
    <name evidence="5" type="ORF">SCF082_LOCUS5531</name>
</gene>
<dbReference type="PROSITE" id="PS00194">
    <property type="entry name" value="THIOREDOXIN_1"/>
    <property type="match status" value="1"/>
</dbReference>
<evidence type="ECO:0000256" key="2">
    <source>
        <dbReference type="SAM" id="MobiDB-lite"/>
    </source>
</evidence>
<dbReference type="InterPro" id="IPR051063">
    <property type="entry name" value="PDI"/>
</dbReference>
<dbReference type="InterPro" id="IPR013766">
    <property type="entry name" value="Thioredoxin_domain"/>
</dbReference>
<dbReference type="Gene3D" id="3.40.30.10">
    <property type="entry name" value="Glutaredoxin"/>
    <property type="match status" value="1"/>
</dbReference>
<accession>A0ABP0I6I1</accession>
<dbReference type="PANTHER" id="PTHR45672">
    <property type="entry name" value="PROTEIN DISULFIDE-ISOMERASE C17H9.14C-RELATED"/>
    <property type="match status" value="1"/>
</dbReference>
<evidence type="ECO:0000256" key="1">
    <source>
        <dbReference type="ARBA" id="ARBA00006347"/>
    </source>
</evidence>
<dbReference type="InterPro" id="IPR036249">
    <property type="entry name" value="Thioredoxin-like_sf"/>
</dbReference>
<feature type="domain" description="Thioredoxin" evidence="4">
    <location>
        <begin position="3"/>
        <end position="90"/>
    </location>
</feature>
<organism evidence="5 6">
    <name type="scientific">Durusdinium trenchii</name>
    <dbReference type="NCBI Taxonomy" id="1381693"/>
    <lineage>
        <taxon>Eukaryota</taxon>
        <taxon>Sar</taxon>
        <taxon>Alveolata</taxon>
        <taxon>Dinophyceae</taxon>
        <taxon>Suessiales</taxon>
        <taxon>Symbiodiniaceae</taxon>
        <taxon>Durusdinium</taxon>
    </lineage>
</organism>
<dbReference type="InterPro" id="IPR017937">
    <property type="entry name" value="Thioredoxin_CS"/>
</dbReference>
<feature type="transmembrane region" description="Helical" evidence="3">
    <location>
        <begin position="137"/>
        <end position="158"/>
    </location>
</feature>
<evidence type="ECO:0000259" key="4">
    <source>
        <dbReference type="Pfam" id="PF00085"/>
    </source>
</evidence>
<keyword evidence="3" id="KW-1133">Transmembrane helix</keyword>
<dbReference type="CDD" id="cd02961">
    <property type="entry name" value="PDI_a_family"/>
    <property type="match status" value="1"/>
</dbReference>
<keyword evidence="6" id="KW-1185">Reference proteome</keyword>
<feature type="region of interest" description="Disordered" evidence="2">
    <location>
        <begin position="102"/>
        <end position="132"/>
    </location>
</feature>
<comment type="similarity">
    <text evidence="1">Belongs to the protein disulfide isomerase family.</text>
</comment>
<dbReference type="SUPFAM" id="SSF52833">
    <property type="entry name" value="Thioredoxin-like"/>
    <property type="match status" value="1"/>
</dbReference>